<name>A0A395N8A5_TRIAR</name>
<evidence type="ECO:0000313" key="1">
    <source>
        <dbReference type="EMBL" id="RFU72239.1"/>
    </source>
</evidence>
<dbReference type="EMBL" id="PXOA01000914">
    <property type="protein sequence ID" value="RFU72239.1"/>
    <property type="molecule type" value="Genomic_DNA"/>
</dbReference>
<dbReference type="Proteomes" id="UP000266272">
    <property type="component" value="Unassembled WGS sequence"/>
</dbReference>
<reference evidence="1 2" key="1">
    <citation type="journal article" date="2018" name="PLoS Pathog.">
        <title>Evolution of structural diversity of trichothecenes, a family of toxins produced by plant pathogenic and entomopathogenic fungi.</title>
        <authorList>
            <person name="Proctor R.H."/>
            <person name="McCormick S.P."/>
            <person name="Kim H.S."/>
            <person name="Cardoza R.E."/>
            <person name="Stanley A.M."/>
            <person name="Lindo L."/>
            <person name="Kelly A."/>
            <person name="Brown D.W."/>
            <person name="Lee T."/>
            <person name="Vaughan M.M."/>
            <person name="Alexander N.J."/>
            <person name="Busman M."/>
            <person name="Gutierrez S."/>
        </authorList>
    </citation>
    <scope>NUCLEOTIDE SEQUENCE [LARGE SCALE GENOMIC DNA]</scope>
    <source>
        <strain evidence="1 2">IBT 40837</strain>
    </source>
</reference>
<gene>
    <name evidence="1" type="ORF">TARUN_10019</name>
</gene>
<dbReference type="SUPFAM" id="SSF160935">
    <property type="entry name" value="VPA0735-like"/>
    <property type="match status" value="1"/>
</dbReference>
<comment type="caution">
    <text evidence="1">The sequence shown here is derived from an EMBL/GenBank/DDBJ whole genome shotgun (WGS) entry which is preliminary data.</text>
</comment>
<evidence type="ECO:0000313" key="2">
    <source>
        <dbReference type="Proteomes" id="UP000266272"/>
    </source>
</evidence>
<proteinExistence type="predicted"/>
<dbReference type="OrthoDB" id="2018906at2759"/>
<sequence>MFQVEWRCFDGSTTDADRSMHIKFHCHGLGSLQFLLLLVVLFLQLCDVPVGCFEFLFTSESSSLSPDLLIVCAGTKPSRGNSEYLGTINFPTVYGLVLPRILLRNNSTDLDIVHAIQDQIKVETVAPHRPFAPRLSYKLLGSGALDSSALQAPGGLDSDSITDLLNVVARIAPFNPPADSRQQVAVPSVLRSAGVANGRYSAPSGVDYAAVNELINAALLASDKSIQLFNNEWFDFPPQYSGNFHNNYPVRATIAYTGYLQLTQDEALYPEWIGSGIRGLSLADNESYTLTFSGKPPVNGF</sequence>
<dbReference type="InterPro" id="IPR037049">
    <property type="entry name" value="DUF1214_C_sf"/>
</dbReference>
<accession>A0A395N8A5</accession>
<organism evidence="1 2">
    <name type="scientific">Trichoderma arundinaceum</name>
    <dbReference type="NCBI Taxonomy" id="490622"/>
    <lineage>
        <taxon>Eukaryota</taxon>
        <taxon>Fungi</taxon>
        <taxon>Dikarya</taxon>
        <taxon>Ascomycota</taxon>
        <taxon>Pezizomycotina</taxon>
        <taxon>Sordariomycetes</taxon>
        <taxon>Hypocreomycetidae</taxon>
        <taxon>Hypocreales</taxon>
        <taxon>Hypocreaceae</taxon>
        <taxon>Trichoderma</taxon>
    </lineage>
</organism>
<dbReference type="Gene3D" id="2.60.120.600">
    <property type="entry name" value="Domain of unknown function DUF1214, C-terminal domain"/>
    <property type="match status" value="1"/>
</dbReference>
<dbReference type="AlphaFoldDB" id="A0A395N8A5"/>
<keyword evidence="2" id="KW-1185">Reference proteome</keyword>
<protein>
    <submittedName>
        <fullName evidence="1">Duf1254-domain-containing protein</fullName>
    </submittedName>
</protein>